<organism evidence="1 2">
    <name type="scientific">Pseudomonas syringae pv. actinidiae</name>
    <dbReference type="NCBI Taxonomy" id="103796"/>
    <lineage>
        <taxon>Bacteria</taxon>
        <taxon>Pseudomonadati</taxon>
        <taxon>Pseudomonadota</taxon>
        <taxon>Gammaproteobacteria</taxon>
        <taxon>Pseudomonadales</taxon>
        <taxon>Pseudomonadaceae</taxon>
        <taxon>Pseudomonas</taxon>
        <taxon>Pseudomonas syringae</taxon>
    </lineage>
</organism>
<proteinExistence type="predicted"/>
<comment type="caution">
    <text evidence="1">The sequence shown here is derived from an EMBL/GenBank/DDBJ whole genome shotgun (WGS) entry which is preliminary data.</text>
</comment>
<name>A0A2V0QL77_PSESF</name>
<reference evidence="1 2" key="1">
    <citation type="submission" date="2018-04" db="EMBL/GenBank/DDBJ databases">
        <title>Draft genome sequence of Pseudomonas syringae pv. actinidiae biovar 1 strains isolated from kiwifruit in Kagawa prefecture.</title>
        <authorList>
            <person name="Tabuchi M."/>
            <person name="Saito M."/>
            <person name="Fujiwara S."/>
            <person name="Sasa N."/>
            <person name="Akimitsu K."/>
            <person name="Gomi K."/>
            <person name="Konishi-Sugita S."/>
            <person name="Hamano K."/>
            <person name="Kataoka I."/>
        </authorList>
    </citation>
    <scope>NUCLEOTIDE SEQUENCE [LARGE SCALE GENOMIC DNA]</scope>
    <source>
        <strain evidence="1 2">MAFF212206</strain>
    </source>
</reference>
<gene>
    <name evidence="1" type="ORF">KPSA1_07370</name>
</gene>
<dbReference type="Proteomes" id="UP000247480">
    <property type="component" value="Unassembled WGS sequence"/>
</dbReference>
<dbReference type="EMBL" id="BGJZ01000395">
    <property type="protein sequence ID" value="GBH13876.1"/>
    <property type="molecule type" value="Genomic_DNA"/>
</dbReference>
<accession>A0A2V0QL77</accession>
<dbReference type="AlphaFoldDB" id="A0A2V0QL77"/>
<evidence type="ECO:0000313" key="2">
    <source>
        <dbReference type="Proteomes" id="UP000247480"/>
    </source>
</evidence>
<evidence type="ECO:0000313" key="1">
    <source>
        <dbReference type="EMBL" id="GBH13876.1"/>
    </source>
</evidence>
<dbReference type="RefSeq" id="WP_020339976.1">
    <property type="nucleotide sequence ID" value="NZ_BGJZ01000395.1"/>
</dbReference>
<protein>
    <submittedName>
        <fullName evidence="1">Transposase and inactivated derivatives</fullName>
    </submittedName>
</protein>
<sequence length="45" mass="5422">MDNDLYQYLSPLGWEHVNLTGDYVWRQSRKLEDGKFRPLRELGKP</sequence>